<organism evidence="11">
    <name type="scientific">Phallusia mammillata</name>
    <dbReference type="NCBI Taxonomy" id="59560"/>
    <lineage>
        <taxon>Eukaryota</taxon>
        <taxon>Metazoa</taxon>
        <taxon>Chordata</taxon>
        <taxon>Tunicata</taxon>
        <taxon>Ascidiacea</taxon>
        <taxon>Phlebobranchia</taxon>
        <taxon>Ascidiidae</taxon>
        <taxon>Phallusia</taxon>
    </lineage>
</organism>
<dbReference type="Pfam" id="PF07670">
    <property type="entry name" value="Gate"/>
    <property type="match status" value="1"/>
</dbReference>
<evidence type="ECO:0000256" key="1">
    <source>
        <dbReference type="ARBA" id="ARBA00004651"/>
    </source>
</evidence>
<feature type="transmembrane region" description="Helical" evidence="7">
    <location>
        <begin position="142"/>
        <end position="164"/>
    </location>
</feature>
<feature type="transmembrane region" description="Helical" evidence="7">
    <location>
        <begin position="561"/>
        <end position="584"/>
    </location>
</feature>
<dbReference type="GO" id="GO:0005415">
    <property type="term" value="F:nucleoside:sodium symporter activity"/>
    <property type="evidence" value="ECO:0007669"/>
    <property type="project" value="TreeGrafter"/>
</dbReference>
<proteinExistence type="evidence at transcript level"/>
<gene>
    <name evidence="11" type="primary">Slc28a3</name>
</gene>
<comment type="subcellular location">
    <subcellularLocation>
        <location evidence="1">Cell membrane</location>
        <topology evidence="1">Multi-pass membrane protein</topology>
    </subcellularLocation>
</comment>
<feature type="domain" description="Concentrative nucleoside transporter N-terminal" evidence="8">
    <location>
        <begin position="174"/>
        <end position="246"/>
    </location>
</feature>
<feature type="transmembrane region" description="Helical" evidence="7">
    <location>
        <begin position="328"/>
        <end position="350"/>
    </location>
</feature>
<keyword evidence="3" id="KW-1003">Cell membrane</keyword>
<feature type="transmembrane region" description="Helical" evidence="7">
    <location>
        <begin position="285"/>
        <end position="308"/>
    </location>
</feature>
<feature type="domain" description="Concentrative nucleoside transporter C-terminal" evidence="9">
    <location>
        <begin position="356"/>
        <end position="580"/>
    </location>
</feature>
<dbReference type="InterPro" id="IPR018270">
    <property type="entry name" value="C_nuclsd_transpt_met_bac"/>
</dbReference>
<evidence type="ECO:0000256" key="7">
    <source>
        <dbReference type="RuleBase" id="RU362018"/>
    </source>
</evidence>
<evidence type="ECO:0000256" key="2">
    <source>
        <dbReference type="ARBA" id="ARBA00009033"/>
    </source>
</evidence>
<dbReference type="PANTHER" id="PTHR10590">
    <property type="entry name" value="SODIUM/NUCLEOSIDE COTRANSPORTER"/>
    <property type="match status" value="1"/>
</dbReference>
<feature type="transmembrane region" description="Helical" evidence="7">
    <location>
        <begin position="72"/>
        <end position="92"/>
    </location>
</feature>
<evidence type="ECO:0000259" key="10">
    <source>
        <dbReference type="Pfam" id="PF07670"/>
    </source>
</evidence>
<sequence>MNDEKGDGHRVEMEMCNQDVEKGEMEKFTPGSEESSSTNSLGKGDGLLNRILLWPVNTIAPVVKQHLTILKYMFFGLLIAAYFVYLIVAIVYDAHAAIPLIILTCVVLALVFYELFSKRFYKLIGAGIRNVSSVSKQRSKKALNWVILLGCLAFIVWLLVDILMRNPSQLVSLLGFVIILCVCFWGSKYPKHITWRPVIWGIAMQFIFGLLILRTAAGYATIKFVGDQVATFMQYTEYGSIFVFDNFKMHYFAFKVLPMIVFFSTVMNMLYYIGIMQWFIGKLAFLTQITLGTSAIESTVAIANIFVGMTEAPLVVRPYLADLTKAEIHSVLTAGLGSIAFSVFGVFVGFGVNSVHLLTACVMSAPASLVVSRMLFPEREKSQFLNTDSLKLQSGTDHNIVEAAAAGASMSIGLVANIAANLIAFLALLAFINATLSWFGAFVGIQGLSFEVICSYIFMPVAFLMGADWEDCFLVGQLFGMKTFLNEFIAFESMKPYFANRLNGTISKFDANGTLQFMSERSEVIATHALCGFCNISSLGIIVGGLSVLMPTRKTELAELALRALVGGMLTCCMTASIAGLLFAESDPVAMSMSTTMYTPLLNTTFPTNTT</sequence>
<feature type="domain" description="Nucleoside transporter/FeoB GTPase Gate" evidence="10">
    <location>
        <begin position="253"/>
        <end position="351"/>
    </location>
</feature>
<feature type="transmembrane region" description="Helical" evidence="7">
    <location>
        <begin position="98"/>
        <end position="116"/>
    </location>
</feature>
<dbReference type="InterPro" id="IPR002668">
    <property type="entry name" value="CNT_N_dom"/>
</dbReference>
<dbReference type="AlphaFoldDB" id="A0A6F9DSQ2"/>
<dbReference type="GO" id="GO:0005886">
    <property type="term" value="C:plasma membrane"/>
    <property type="evidence" value="ECO:0007669"/>
    <property type="project" value="UniProtKB-SubCell"/>
</dbReference>
<evidence type="ECO:0000256" key="3">
    <source>
        <dbReference type="ARBA" id="ARBA00022475"/>
    </source>
</evidence>
<feature type="transmembrane region" description="Helical" evidence="7">
    <location>
        <begin position="198"/>
        <end position="222"/>
    </location>
</feature>
<dbReference type="InterPro" id="IPR011657">
    <property type="entry name" value="CNT_C_dom"/>
</dbReference>
<name>A0A6F9DSQ2_9ASCI</name>
<feature type="transmembrane region" description="Helical" evidence="7">
    <location>
        <begin position="525"/>
        <end position="549"/>
    </location>
</feature>
<evidence type="ECO:0000259" key="9">
    <source>
        <dbReference type="Pfam" id="PF07662"/>
    </source>
</evidence>
<dbReference type="InterPro" id="IPR008276">
    <property type="entry name" value="C_nuclsd_transpt"/>
</dbReference>
<keyword evidence="5 7" id="KW-1133">Transmembrane helix</keyword>
<keyword evidence="6 7" id="KW-0472">Membrane</keyword>
<evidence type="ECO:0000256" key="4">
    <source>
        <dbReference type="ARBA" id="ARBA00022692"/>
    </source>
</evidence>
<comment type="similarity">
    <text evidence="2 7">Belongs to the concentrative nucleoside transporter (CNT) (TC 2.A.41) family.</text>
</comment>
<evidence type="ECO:0000256" key="5">
    <source>
        <dbReference type="ARBA" id="ARBA00022989"/>
    </source>
</evidence>
<evidence type="ECO:0000259" key="8">
    <source>
        <dbReference type="Pfam" id="PF01773"/>
    </source>
</evidence>
<keyword evidence="4 7" id="KW-0812">Transmembrane</keyword>
<dbReference type="NCBIfam" id="TIGR00804">
    <property type="entry name" value="nupC"/>
    <property type="match status" value="1"/>
</dbReference>
<dbReference type="EMBL" id="LR790339">
    <property type="protein sequence ID" value="CAB3266201.1"/>
    <property type="molecule type" value="mRNA"/>
</dbReference>
<feature type="transmembrane region" description="Helical" evidence="7">
    <location>
        <begin position="412"/>
        <end position="432"/>
    </location>
</feature>
<feature type="transmembrane region" description="Helical" evidence="7">
    <location>
        <begin position="252"/>
        <end position="273"/>
    </location>
</feature>
<feature type="transmembrane region" description="Helical" evidence="7">
    <location>
        <begin position="170"/>
        <end position="186"/>
    </location>
</feature>
<accession>A0A6F9DSQ2</accession>
<feature type="transmembrane region" description="Helical" evidence="7">
    <location>
        <begin position="439"/>
        <end position="459"/>
    </location>
</feature>
<evidence type="ECO:0000256" key="6">
    <source>
        <dbReference type="ARBA" id="ARBA00023136"/>
    </source>
</evidence>
<dbReference type="Pfam" id="PF07662">
    <property type="entry name" value="Nucleos_tra2_C"/>
    <property type="match status" value="1"/>
</dbReference>
<evidence type="ECO:0000313" key="11">
    <source>
        <dbReference type="EMBL" id="CAB3266201.1"/>
    </source>
</evidence>
<dbReference type="Pfam" id="PF01773">
    <property type="entry name" value="Nucleos_tra2_N"/>
    <property type="match status" value="1"/>
</dbReference>
<keyword evidence="7" id="KW-0813">Transport</keyword>
<protein>
    <recommendedName>
        <fullName evidence="7">Sodium/nucleoside cotransporter</fullName>
    </recommendedName>
</protein>
<dbReference type="InterPro" id="IPR011642">
    <property type="entry name" value="Gate_dom"/>
</dbReference>
<reference evidence="11" key="1">
    <citation type="submission" date="2020-04" db="EMBL/GenBank/DDBJ databases">
        <authorList>
            <person name="Neveu A P."/>
        </authorList>
    </citation>
    <scope>NUCLEOTIDE SEQUENCE</scope>
    <source>
        <tissue evidence="11">Whole embryo</tissue>
    </source>
</reference>
<dbReference type="PANTHER" id="PTHR10590:SF4">
    <property type="entry name" value="SOLUTE CARRIER FAMILY 28 MEMBER 3"/>
    <property type="match status" value="1"/>
</dbReference>